<comment type="caution">
    <text evidence="2">The sequence shown here is derived from an EMBL/GenBank/DDBJ whole genome shotgun (WGS) entry which is preliminary data.</text>
</comment>
<feature type="region of interest" description="Disordered" evidence="1">
    <location>
        <begin position="1"/>
        <end position="50"/>
    </location>
</feature>
<name>A0AAD9D1T1_GLOAC</name>
<protein>
    <submittedName>
        <fullName evidence="2">Uncharacterized protein</fullName>
    </submittedName>
</protein>
<evidence type="ECO:0000313" key="3">
    <source>
        <dbReference type="Proteomes" id="UP001244207"/>
    </source>
</evidence>
<evidence type="ECO:0000313" key="2">
    <source>
        <dbReference type="EMBL" id="KAK1730180.1"/>
    </source>
</evidence>
<evidence type="ECO:0000256" key="1">
    <source>
        <dbReference type="SAM" id="MobiDB-lite"/>
    </source>
</evidence>
<dbReference type="EMBL" id="JAHMHS010000008">
    <property type="protein sequence ID" value="KAK1730180.1"/>
    <property type="molecule type" value="Genomic_DNA"/>
</dbReference>
<proteinExistence type="predicted"/>
<dbReference type="RefSeq" id="XP_060370235.1">
    <property type="nucleotide sequence ID" value="XM_060503012.1"/>
</dbReference>
<feature type="compositionally biased region" description="Polar residues" evidence="1">
    <location>
        <begin position="37"/>
        <end position="48"/>
    </location>
</feature>
<reference evidence="2" key="1">
    <citation type="submission" date="2021-12" db="EMBL/GenBank/DDBJ databases">
        <title>Comparative genomics, transcriptomics and evolutionary studies reveal genomic signatures of adaptation to plant cell wall in hemibiotrophic fungi.</title>
        <authorList>
            <consortium name="DOE Joint Genome Institute"/>
            <person name="Baroncelli R."/>
            <person name="Diaz J.F."/>
            <person name="Benocci T."/>
            <person name="Peng M."/>
            <person name="Battaglia E."/>
            <person name="Haridas S."/>
            <person name="Andreopoulos W."/>
            <person name="Labutti K."/>
            <person name="Pangilinan J."/>
            <person name="Floch G.L."/>
            <person name="Makela M.R."/>
            <person name="Henrissat B."/>
            <person name="Grigoriev I.V."/>
            <person name="Crouch J.A."/>
            <person name="De Vries R.P."/>
            <person name="Sukno S.A."/>
            <person name="Thon M.R."/>
        </authorList>
    </citation>
    <scope>NUCLEOTIDE SEQUENCE</scope>
    <source>
        <strain evidence="2">CBS 112980</strain>
    </source>
</reference>
<organism evidence="2 3">
    <name type="scientific">Glomerella acutata</name>
    <name type="common">Colletotrichum acutatum</name>
    <dbReference type="NCBI Taxonomy" id="27357"/>
    <lineage>
        <taxon>Eukaryota</taxon>
        <taxon>Fungi</taxon>
        <taxon>Dikarya</taxon>
        <taxon>Ascomycota</taxon>
        <taxon>Pezizomycotina</taxon>
        <taxon>Sordariomycetes</taxon>
        <taxon>Hypocreomycetidae</taxon>
        <taxon>Glomerellales</taxon>
        <taxon>Glomerellaceae</taxon>
        <taxon>Colletotrichum</taxon>
        <taxon>Colletotrichum acutatum species complex</taxon>
    </lineage>
</organism>
<dbReference type="AlphaFoldDB" id="A0AAD9D1T1"/>
<dbReference type="GeneID" id="85386911"/>
<accession>A0AAD9D1T1</accession>
<gene>
    <name evidence="2" type="ORF">BDZ83DRAFT_426705</name>
</gene>
<dbReference type="Proteomes" id="UP001244207">
    <property type="component" value="Unassembled WGS sequence"/>
</dbReference>
<keyword evidence="3" id="KW-1185">Reference proteome</keyword>
<sequence length="101" mass="11344">MRVRTLLPIPVPTPKRCRNTEPRHCKIATPRLHGSPMGQSPGQTCNSMEKSRLFPRLRTATKSLFGRNGMGWDGTLREGYKEPTLVIKSTWHAAKEGTCAR</sequence>